<dbReference type="InterPro" id="IPR035938">
    <property type="entry name" value="Hemerythrin-like_sf"/>
</dbReference>
<dbReference type="InterPro" id="IPR012827">
    <property type="entry name" value="Hemerythrin_metal-bd"/>
</dbReference>
<keyword evidence="2" id="KW-0479">Metal-binding</keyword>
<organism evidence="5 6">
    <name type="scientific">Oryzomicrobium terrae</name>
    <dbReference type="NCBI Taxonomy" id="1735038"/>
    <lineage>
        <taxon>Bacteria</taxon>
        <taxon>Pseudomonadati</taxon>
        <taxon>Pseudomonadota</taxon>
        <taxon>Betaproteobacteria</taxon>
        <taxon>Rhodocyclales</taxon>
        <taxon>Rhodocyclaceae</taxon>
        <taxon>Oryzomicrobium</taxon>
    </lineage>
</organism>
<keyword evidence="3" id="KW-0408">Iron</keyword>
<dbReference type="KEGG" id="otr:OTERR_20710"/>
<dbReference type="InterPro" id="IPR012312">
    <property type="entry name" value="Hemerythrin-like"/>
</dbReference>
<evidence type="ECO:0000313" key="6">
    <source>
        <dbReference type="Proteomes" id="UP000323671"/>
    </source>
</evidence>
<dbReference type="AlphaFoldDB" id="A0A5C1EBI4"/>
<accession>A0A5C1EBI4</accession>
<dbReference type="NCBIfam" id="TIGR02481">
    <property type="entry name" value="hemeryth_dom"/>
    <property type="match status" value="1"/>
</dbReference>
<evidence type="ECO:0000256" key="3">
    <source>
        <dbReference type="ARBA" id="ARBA00023004"/>
    </source>
</evidence>
<protein>
    <submittedName>
        <fullName evidence="5">Hemerythrin</fullName>
    </submittedName>
</protein>
<dbReference type="NCBIfam" id="NF033749">
    <property type="entry name" value="bact_hemeryth"/>
    <property type="match status" value="1"/>
</dbReference>
<evidence type="ECO:0000256" key="2">
    <source>
        <dbReference type="ARBA" id="ARBA00022723"/>
    </source>
</evidence>
<name>A0A5C1EBI4_9RHOO</name>
<dbReference type="Gene3D" id="1.20.120.50">
    <property type="entry name" value="Hemerythrin-like"/>
    <property type="match status" value="1"/>
</dbReference>
<dbReference type="RefSeq" id="WP_149425729.1">
    <property type="nucleotide sequence ID" value="NZ_CP022579.1"/>
</dbReference>
<proteinExistence type="inferred from homology"/>
<dbReference type="PANTHER" id="PTHR37164">
    <property type="entry name" value="BACTERIOHEMERYTHRIN"/>
    <property type="match status" value="1"/>
</dbReference>
<dbReference type="GO" id="GO:0046872">
    <property type="term" value="F:metal ion binding"/>
    <property type="evidence" value="ECO:0007669"/>
    <property type="project" value="UniProtKB-KW"/>
</dbReference>
<dbReference type="Pfam" id="PF01814">
    <property type="entry name" value="Hemerythrin"/>
    <property type="match status" value="1"/>
</dbReference>
<evidence type="ECO:0000313" key="5">
    <source>
        <dbReference type="EMBL" id="QEL65547.1"/>
    </source>
</evidence>
<dbReference type="CDD" id="cd12107">
    <property type="entry name" value="Hemerythrin"/>
    <property type="match status" value="1"/>
</dbReference>
<reference evidence="5 6" key="1">
    <citation type="submission" date="2017-07" db="EMBL/GenBank/DDBJ databases">
        <title>Complete genome sequence of Oryzomicrobium terrae TPP412.</title>
        <authorList>
            <person name="Chiu L.-W."/>
            <person name="Lo K.-J."/>
            <person name="Tsai Y.-M."/>
            <person name="Lin S.-S."/>
            <person name="Kuo C.-H."/>
            <person name="Liu C.-T."/>
        </authorList>
    </citation>
    <scope>NUCLEOTIDE SEQUENCE [LARGE SCALE GENOMIC DNA]</scope>
    <source>
        <strain evidence="5 6">TPP412</strain>
    </source>
</reference>
<dbReference type="PANTHER" id="PTHR37164:SF1">
    <property type="entry name" value="BACTERIOHEMERYTHRIN"/>
    <property type="match status" value="1"/>
</dbReference>
<dbReference type="Proteomes" id="UP000323671">
    <property type="component" value="Chromosome"/>
</dbReference>
<feature type="domain" description="Hemerythrin-like" evidence="4">
    <location>
        <begin position="11"/>
        <end position="136"/>
    </location>
</feature>
<evidence type="ECO:0000259" key="4">
    <source>
        <dbReference type="Pfam" id="PF01814"/>
    </source>
</evidence>
<gene>
    <name evidence="5" type="ORF">OTERR_20710</name>
</gene>
<evidence type="ECO:0000256" key="1">
    <source>
        <dbReference type="ARBA" id="ARBA00010587"/>
    </source>
</evidence>
<dbReference type="EMBL" id="CP022579">
    <property type="protein sequence ID" value="QEL65547.1"/>
    <property type="molecule type" value="Genomic_DNA"/>
</dbReference>
<dbReference type="InterPro" id="IPR050669">
    <property type="entry name" value="Hemerythrin"/>
</dbReference>
<keyword evidence="6" id="KW-1185">Reference proteome</keyword>
<sequence>MRLVWSERLRTGIREIDLQHQGFIDIINDLEDFCHDGAARDSQAPGRDLDRILAQLMAYAEFHFATEDALMGRHLPESSPHLLVHARAHAGFGQHIQAFRRRPEGERLAAAGQLLDHLKRWLEQHILGVDKKLVELIEARHDHA</sequence>
<comment type="similarity">
    <text evidence="1">Belongs to the hemerythrin family.</text>
</comment>
<dbReference type="SUPFAM" id="SSF47188">
    <property type="entry name" value="Hemerythrin-like"/>
    <property type="match status" value="1"/>
</dbReference>